<organism evidence="1">
    <name type="scientific">Anguilla anguilla</name>
    <name type="common">European freshwater eel</name>
    <name type="synonym">Muraena anguilla</name>
    <dbReference type="NCBI Taxonomy" id="7936"/>
    <lineage>
        <taxon>Eukaryota</taxon>
        <taxon>Metazoa</taxon>
        <taxon>Chordata</taxon>
        <taxon>Craniata</taxon>
        <taxon>Vertebrata</taxon>
        <taxon>Euteleostomi</taxon>
        <taxon>Actinopterygii</taxon>
        <taxon>Neopterygii</taxon>
        <taxon>Teleostei</taxon>
        <taxon>Anguilliformes</taxon>
        <taxon>Anguillidae</taxon>
        <taxon>Anguilla</taxon>
    </lineage>
</organism>
<accession>A0A0E9ULG0</accession>
<dbReference type="PROSITE" id="PS51257">
    <property type="entry name" value="PROKAR_LIPOPROTEIN"/>
    <property type="match status" value="1"/>
</dbReference>
<protein>
    <submittedName>
        <fullName evidence="1">Uncharacterized protein</fullName>
    </submittedName>
</protein>
<sequence>MLLPVRTRELRTYLGSRSSPPSGGQGSGQSCVCLWACSLHVWPQL</sequence>
<reference evidence="1" key="2">
    <citation type="journal article" date="2015" name="Fish Shellfish Immunol.">
        <title>Early steps in the European eel (Anguilla anguilla)-Vibrio vulnificus interaction in the gills: Role of the RtxA13 toxin.</title>
        <authorList>
            <person name="Callol A."/>
            <person name="Pajuelo D."/>
            <person name="Ebbesson L."/>
            <person name="Teles M."/>
            <person name="MacKenzie S."/>
            <person name="Amaro C."/>
        </authorList>
    </citation>
    <scope>NUCLEOTIDE SEQUENCE</scope>
</reference>
<proteinExistence type="predicted"/>
<reference evidence="1" key="1">
    <citation type="submission" date="2014-11" db="EMBL/GenBank/DDBJ databases">
        <authorList>
            <person name="Amaro Gonzalez C."/>
        </authorList>
    </citation>
    <scope>NUCLEOTIDE SEQUENCE</scope>
</reference>
<evidence type="ECO:0000313" key="1">
    <source>
        <dbReference type="EMBL" id="JAH66637.1"/>
    </source>
</evidence>
<name>A0A0E9ULG0_ANGAN</name>
<dbReference type="AlphaFoldDB" id="A0A0E9ULG0"/>
<dbReference type="EMBL" id="GBXM01041940">
    <property type="protein sequence ID" value="JAH66637.1"/>
    <property type="molecule type" value="Transcribed_RNA"/>
</dbReference>